<protein>
    <recommendedName>
        <fullName evidence="3">Glycoside hydrolase family 42 N-terminal domain-containing protein</fullName>
    </recommendedName>
</protein>
<reference evidence="1 2" key="1">
    <citation type="submission" date="2020-04" db="EMBL/GenBank/DDBJ databases">
        <title>Usitatibacter rugosus gen. nov., sp. nov. and Usitatibacter palustris sp. nov., novel members of Usitatibacteraceae fam. nov. within the order Nitrosomonadales isolated from soil.</title>
        <authorList>
            <person name="Huber K.J."/>
            <person name="Neumann-Schaal M."/>
            <person name="Geppert A."/>
            <person name="Luckner M."/>
            <person name="Wanner G."/>
            <person name="Overmann J."/>
        </authorList>
    </citation>
    <scope>NUCLEOTIDE SEQUENCE [LARGE SCALE GENOMIC DNA]</scope>
    <source>
        <strain evidence="1 2">0125_3</strain>
    </source>
</reference>
<name>A0A6M4GX57_9PROT</name>
<sequence length="523" mass="60177">MAPVILSFGWRTPYLRAVHYFGRAQPLNFWDSAILDEAPAHLAQIRRDGFNAVILVVPWRGFQRTVVPSTFDDQNLARLRRLVAMVQAAGLQSIIRVSFPWNNDPDSVGDFHERTIRLFSDREYRKGWLLYLKEIRRICEAHAGFRFAFFSWEEFPSLRELMVYRTPEERLALAETLGFRRYLAERFELAEISRLFGKPFASLSEVHVPIGDCEAYRVFVDFVNHVLGLLLAEGRAAWPHLAIQLRVDMDRMEVDGENFWIDNDLRLRDAGMRVTYFFPSMYTAGTGLVLSAAQVLANLTLMLRRVTDERRNIRHFIDQFIFHDESPQFASWAKIKPAEIPEYLLGSAALLKRYSRGFAFWNYRDYRVNHLYNAAFIRGLEGWKVQGRATLGPEGEPRIVTLGPGAAVSQRMQPDRVGWGTPHYETMRFAAKVRGPGRLKLTTSGVTEVEFEVAPGDARVLEVAFPADRHRDGVIEFAIENTGNEPVDITDLFLWGFVYRCRLYDEHGNPGDHLEAVRAMLRV</sequence>
<gene>
    <name evidence="1" type="ORF">DSM104443_02651</name>
</gene>
<dbReference type="RefSeq" id="WP_171093030.1">
    <property type="nucleotide sequence ID" value="NZ_CP053069.1"/>
</dbReference>
<dbReference type="EMBL" id="CP053069">
    <property type="protein sequence ID" value="QJR11572.1"/>
    <property type="molecule type" value="Genomic_DNA"/>
</dbReference>
<dbReference type="KEGG" id="uru:DSM104443_02651"/>
<accession>A0A6M4GX57</accession>
<dbReference type="SUPFAM" id="SSF51445">
    <property type="entry name" value="(Trans)glycosidases"/>
    <property type="match status" value="1"/>
</dbReference>
<evidence type="ECO:0000313" key="1">
    <source>
        <dbReference type="EMBL" id="QJR11572.1"/>
    </source>
</evidence>
<evidence type="ECO:0008006" key="3">
    <source>
        <dbReference type="Google" id="ProtNLM"/>
    </source>
</evidence>
<dbReference type="InterPro" id="IPR017853">
    <property type="entry name" value="GH"/>
</dbReference>
<organism evidence="1 2">
    <name type="scientific">Usitatibacter rugosus</name>
    <dbReference type="NCBI Taxonomy" id="2732067"/>
    <lineage>
        <taxon>Bacteria</taxon>
        <taxon>Pseudomonadati</taxon>
        <taxon>Pseudomonadota</taxon>
        <taxon>Betaproteobacteria</taxon>
        <taxon>Nitrosomonadales</taxon>
        <taxon>Usitatibacteraceae</taxon>
        <taxon>Usitatibacter</taxon>
    </lineage>
</organism>
<dbReference type="Gene3D" id="3.20.20.80">
    <property type="entry name" value="Glycosidases"/>
    <property type="match status" value="1"/>
</dbReference>
<evidence type="ECO:0000313" key="2">
    <source>
        <dbReference type="Proteomes" id="UP000501534"/>
    </source>
</evidence>
<dbReference type="Proteomes" id="UP000501534">
    <property type="component" value="Chromosome"/>
</dbReference>
<keyword evidence="2" id="KW-1185">Reference proteome</keyword>
<dbReference type="AlphaFoldDB" id="A0A6M4GX57"/>
<proteinExistence type="predicted"/>